<evidence type="ECO:0000256" key="1">
    <source>
        <dbReference type="SAM" id="Phobius"/>
    </source>
</evidence>
<keyword evidence="1" id="KW-1133">Transmembrane helix</keyword>
<evidence type="ECO:0000313" key="2">
    <source>
        <dbReference type="EMBL" id="EJW99643.1"/>
    </source>
</evidence>
<reference evidence="2" key="1">
    <citation type="journal article" date="2012" name="PLoS ONE">
        <title>Gene sets for utilization of primary and secondary nutrition supplies in the distal gut of endangered iberian lynx.</title>
        <authorList>
            <person name="Alcaide M."/>
            <person name="Messina E."/>
            <person name="Richter M."/>
            <person name="Bargiela R."/>
            <person name="Peplies J."/>
            <person name="Huws S.A."/>
            <person name="Newbold C.J."/>
            <person name="Golyshin P.N."/>
            <person name="Simon M.A."/>
            <person name="Lopez G."/>
            <person name="Yakimov M.M."/>
            <person name="Ferrer M."/>
        </authorList>
    </citation>
    <scope>NUCLEOTIDE SEQUENCE</scope>
</reference>
<feature type="transmembrane region" description="Helical" evidence="1">
    <location>
        <begin position="15"/>
        <end position="34"/>
    </location>
</feature>
<protein>
    <submittedName>
        <fullName evidence="2">Uncharacterized protein</fullName>
    </submittedName>
</protein>
<dbReference type="AlphaFoldDB" id="J9FYJ6"/>
<accession>J9FYJ6</accession>
<sequence>MFFQIFSSLYSSFQIFSPVCFHFALISHIPLFSYPIF</sequence>
<keyword evidence="1" id="KW-0472">Membrane</keyword>
<dbReference type="EMBL" id="AMCI01003714">
    <property type="protein sequence ID" value="EJW99643.1"/>
    <property type="molecule type" value="Genomic_DNA"/>
</dbReference>
<gene>
    <name evidence="2" type="ORF">EVA_12251</name>
</gene>
<comment type="caution">
    <text evidence="2">The sequence shown here is derived from an EMBL/GenBank/DDBJ whole genome shotgun (WGS) entry which is preliminary data.</text>
</comment>
<keyword evidence="1" id="KW-0812">Transmembrane</keyword>
<organism evidence="2">
    <name type="scientific">gut metagenome</name>
    <dbReference type="NCBI Taxonomy" id="749906"/>
    <lineage>
        <taxon>unclassified sequences</taxon>
        <taxon>metagenomes</taxon>
        <taxon>organismal metagenomes</taxon>
    </lineage>
</organism>
<name>J9FYJ6_9ZZZZ</name>
<proteinExistence type="predicted"/>